<reference evidence="3" key="1">
    <citation type="journal article" date="2020" name="Nature">
        <title>Giant virus diversity and host interactions through global metagenomics.</title>
        <authorList>
            <person name="Schulz F."/>
            <person name="Roux S."/>
            <person name="Paez-Espino D."/>
            <person name="Jungbluth S."/>
            <person name="Walsh D.A."/>
            <person name="Denef V.J."/>
            <person name="McMahon K.D."/>
            <person name="Konstantinidis K.T."/>
            <person name="Eloe-Fadrosh E.A."/>
            <person name="Kyrpides N.C."/>
            <person name="Woyke T."/>
        </authorList>
    </citation>
    <scope>NUCLEOTIDE SEQUENCE</scope>
    <source>
        <strain evidence="3">GVMAG-M-3300024261-37</strain>
        <strain evidence="2">GVMAG-S-1039698-54</strain>
    </source>
</reference>
<organism evidence="3">
    <name type="scientific">viral metagenome</name>
    <dbReference type="NCBI Taxonomy" id="1070528"/>
    <lineage>
        <taxon>unclassified sequences</taxon>
        <taxon>metagenomes</taxon>
        <taxon>organismal metagenomes</taxon>
    </lineage>
</organism>
<sequence>MSAGFFKKLKAGAHQMGEDFTGPDYRYQDFIKTPKEQGMSGAGNFNALANNIGGIINYSNILTKGTGPAKIGRQPLGNKFFLKTAGKCAPAKNTGVRCDAKTPCPDKSPTCYKNQCWKIVKKGLETQRYLHIDNTTKGKLPFIRGESNFKGIVPGMLENIMEMNPLEVLTAFGQEATPLCKKIRSISTKVKKVRGRNKYWHRPESQYVALKDLPENFANRFQNLEDKPILHLYNTGVGLLMIYILYCFLQKK</sequence>
<keyword evidence="1" id="KW-0812">Transmembrane</keyword>
<evidence type="ECO:0000256" key="1">
    <source>
        <dbReference type="SAM" id="Phobius"/>
    </source>
</evidence>
<dbReference type="AlphaFoldDB" id="A0A6C0IQW6"/>
<proteinExistence type="predicted"/>
<evidence type="ECO:0000313" key="3">
    <source>
        <dbReference type="EMBL" id="QHT94895.1"/>
    </source>
</evidence>
<dbReference type="EMBL" id="MN740232">
    <property type="protein sequence ID" value="QHT94895.1"/>
    <property type="molecule type" value="Genomic_DNA"/>
</dbReference>
<evidence type="ECO:0000313" key="2">
    <source>
        <dbReference type="EMBL" id="QHS80488.1"/>
    </source>
</evidence>
<keyword evidence="1" id="KW-1133">Transmembrane helix</keyword>
<feature type="transmembrane region" description="Helical" evidence="1">
    <location>
        <begin position="230"/>
        <end position="249"/>
    </location>
</feature>
<protein>
    <submittedName>
        <fullName evidence="3">Uncharacterized protein</fullName>
    </submittedName>
</protein>
<dbReference type="EMBL" id="MN740683">
    <property type="protein sequence ID" value="QHS80488.1"/>
    <property type="molecule type" value="Genomic_DNA"/>
</dbReference>
<name>A0A6C0IQW6_9ZZZZ</name>
<keyword evidence="1" id="KW-0472">Membrane</keyword>
<accession>A0A6C0IQW6</accession>